<sequence length="365" mass="42988">MSSPKVSIVIPVYNVENFLEQCMDSAIQQTLEDIEIICIDDGSTDKSGEILDAYVRQDSRVRVIHKENGGYGVAMNTGLDLARGEYFSILESDDFFMPDTCEMLYKNAKKFDADIVRSDYFDYITKYGKVNLTAKQMSKDYSYYYRLICPNKEPEVYTFVMHNWTGIYKMSFLRDKNIRYNETPGASYQDNGFYFQVFSQTERLVYIPRPFYCYRIDNPGSSINNPDKVYTMAEEYAFIRAFLAKHPEFEQTLLPVYYARLFRAYHQTYMRIAPKFRKEFRQFFHDQFVEAEQMHLLDTGLCSVNQRKLLCALLKSPDEYHNLIFGNKLFTARNINRALEVIEVHGWKAFFGKCRKVLGRRRGHE</sequence>
<dbReference type="InterPro" id="IPR029044">
    <property type="entry name" value="Nucleotide-diphossugar_trans"/>
</dbReference>
<proteinExistence type="predicted"/>
<dbReference type="InterPro" id="IPR001173">
    <property type="entry name" value="Glyco_trans_2-like"/>
</dbReference>
<dbReference type="GeneID" id="93163606"/>
<reference evidence="4 5" key="1">
    <citation type="submission" date="2011-04" db="EMBL/GenBank/DDBJ databases">
        <title>The Genome Sequence of Clostridium citroniae WAL-19142.</title>
        <authorList>
            <consortium name="The Broad Institute Genome Sequencing Platform"/>
            <person name="Earl A."/>
            <person name="Ward D."/>
            <person name="Feldgarden M."/>
            <person name="Gevers D."/>
            <person name="Warren Y.A."/>
            <person name="Tyrrell K.L."/>
            <person name="Citron D.M."/>
            <person name="Goldstein E.J."/>
            <person name="Daigneault M."/>
            <person name="Allen-Vercoe E."/>
            <person name="Young S.K."/>
            <person name="Zeng Q."/>
            <person name="Gargeya S."/>
            <person name="Fitzgerald M."/>
            <person name="Haas B."/>
            <person name="Abouelleil A."/>
            <person name="Alvarado L."/>
            <person name="Arachchi H.M."/>
            <person name="Berlin A."/>
            <person name="Brown A."/>
            <person name="Chapman S.B."/>
            <person name="Chen Z."/>
            <person name="Dunbar C."/>
            <person name="Freedman E."/>
            <person name="Gearin G."/>
            <person name="Gellesch M."/>
            <person name="Goldberg J."/>
            <person name="Griggs A."/>
            <person name="Gujja S."/>
            <person name="Heilman E.R."/>
            <person name="Heiman D."/>
            <person name="Howarth C."/>
            <person name="Larson L."/>
            <person name="Lui A."/>
            <person name="MacDonald P.J."/>
            <person name="Mehta T."/>
            <person name="Montmayeur A."/>
            <person name="Murphy C."/>
            <person name="Neiman D."/>
            <person name="Pearson M."/>
            <person name="Priest M."/>
            <person name="Roberts A."/>
            <person name="Saif S."/>
            <person name="Shea T."/>
            <person name="Shenoy N."/>
            <person name="Sisk P."/>
            <person name="Stolte C."/>
            <person name="Sykes S."/>
            <person name="White J."/>
            <person name="Yandava C."/>
            <person name="Wortman J."/>
            <person name="Nusbaum C."/>
            <person name="Birren B."/>
        </authorList>
    </citation>
    <scope>NUCLEOTIDE SEQUENCE [LARGE SCALE GENOMIC DNA]</scope>
    <source>
        <strain evidence="4 5">WAL-19142</strain>
    </source>
</reference>
<dbReference type="SUPFAM" id="SSF53448">
    <property type="entry name" value="Nucleotide-diphospho-sugar transferases"/>
    <property type="match status" value="1"/>
</dbReference>
<dbReference type="AlphaFoldDB" id="A0A0J9CC30"/>
<protein>
    <recommendedName>
        <fullName evidence="3">Glycosyltransferase 2-like domain-containing protein</fullName>
    </recommendedName>
</protein>
<evidence type="ECO:0000259" key="3">
    <source>
        <dbReference type="Pfam" id="PF00535"/>
    </source>
</evidence>
<evidence type="ECO:0000313" key="5">
    <source>
        <dbReference type="Proteomes" id="UP000037392"/>
    </source>
</evidence>
<dbReference type="OrthoDB" id="1666828at2"/>
<dbReference type="Proteomes" id="UP000037392">
    <property type="component" value="Unassembled WGS sequence"/>
</dbReference>
<dbReference type="PATRIC" id="fig|742734.4.peg.129"/>
<dbReference type="Gene3D" id="3.90.550.10">
    <property type="entry name" value="Spore Coat Polysaccharide Biosynthesis Protein SpsA, Chain A"/>
    <property type="match status" value="1"/>
</dbReference>
<organism evidence="4 5">
    <name type="scientific">[Clostridium] citroniae WAL-19142</name>
    <dbReference type="NCBI Taxonomy" id="742734"/>
    <lineage>
        <taxon>Bacteria</taxon>
        <taxon>Bacillati</taxon>
        <taxon>Bacillota</taxon>
        <taxon>Clostridia</taxon>
        <taxon>Lachnospirales</taxon>
        <taxon>Lachnospiraceae</taxon>
        <taxon>Enterocloster</taxon>
    </lineage>
</organism>
<dbReference type="EMBL" id="ADLK01000012">
    <property type="protein sequence ID" value="KMW22049.1"/>
    <property type="molecule type" value="Genomic_DNA"/>
</dbReference>
<gene>
    <name evidence="4" type="ORF">HMPREF9470_00123</name>
</gene>
<comment type="caution">
    <text evidence="4">The sequence shown here is derived from an EMBL/GenBank/DDBJ whole genome shotgun (WGS) entry which is preliminary data.</text>
</comment>
<evidence type="ECO:0000313" key="4">
    <source>
        <dbReference type="EMBL" id="KMW22049.1"/>
    </source>
</evidence>
<name>A0A0J9CC30_9FIRM</name>
<evidence type="ECO:0000256" key="1">
    <source>
        <dbReference type="ARBA" id="ARBA00022676"/>
    </source>
</evidence>
<keyword evidence="1" id="KW-0328">Glycosyltransferase</keyword>
<feature type="domain" description="Glycosyltransferase 2-like" evidence="3">
    <location>
        <begin position="7"/>
        <end position="135"/>
    </location>
</feature>
<keyword evidence="2" id="KW-0808">Transferase</keyword>
<dbReference type="PANTHER" id="PTHR22916">
    <property type="entry name" value="GLYCOSYLTRANSFERASE"/>
    <property type="match status" value="1"/>
</dbReference>
<dbReference type="PANTHER" id="PTHR22916:SF51">
    <property type="entry name" value="GLYCOSYLTRANSFERASE EPSH-RELATED"/>
    <property type="match status" value="1"/>
</dbReference>
<dbReference type="Pfam" id="PF00535">
    <property type="entry name" value="Glycos_transf_2"/>
    <property type="match status" value="1"/>
</dbReference>
<dbReference type="CDD" id="cd00761">
    <property type="entry name" value="Glyco_tranf_GTA_type"/>
    <property type="match status" value="1"/>
</dbReference>
<dbReference type="GO" id="GO:0016757">
    <property type="term" value="F:glycosyltransferase activity"/>
    <property type="evidence" value="ECO:0007669"/>
    <property type="project" value="UniProtKB-KW"/>
</dbReference>
<evidence type="ECO:0000256" key="2">
    <source>
        <dbReference type="ARBA" id="ARBA00022679"/>
    </source>
</evidence>
<dbReference type="RefSeq" id="WP_048928977.1">
    <property type="nucleotide sequence ID" value="NZ_KQ235875.1"/>
</dbReference>
<accession>A0A0J9CC30</accession>